<dbReference type="NCBIfam" id="TIGR01733">
    <property type="entry name" value="AA-adenyl-dom"/>
    <property type="match status" value="1"/>
</dbReference>
<dbReference type="Pfam" id="PF00501">
    <property type="entry name" value="AMP-binding"/>
    <property type="match status" value="1"/>
</dbReference>
<dbReference type="SMART" id="SM00823">
    <property type="entry name" value="PKS_PP"/>
    <property type="match status" value="1"/>
</dbReference>
<dbReference type="InterPro" id="IPR000873">
    <property type="entry name" value="AMP-dep_synth/lig_dom"/>
</dbReference>
<dbReference type="InterPro" id="IPR009081">
    <property type="entry name" value="PP-bd_ACP"/>
</dbReference>
<feature type="compositionally biased region" description="Basic and acidic residues" evidence="3">
    <location>
        <begin position="619"/>
        <end position="631"/>
    </location>
</feature>
<feature type="region of interest" description="Disordered" evidence="3">
    <location>
        <begin position="609"/>
        <end position="631"/>
    </location>
</feature>
<dbReference type="PANTHER" id="PTHR45527:SF1">
    <property type="entry name" value="FATTY ACID SYNTHASE"/>
    <property type="match status" value="1"/>
</dbReference>
<evidence type="ECO:0000313" key="5">
    <source>
        <dbReference type="EMBL" id="MCK8679516.1"/>
    </source>
</evidence>
<protein>
    <submittedName>
        <fullName evidence="5">Non-ribosomal peptide synthetase</fullName>
    </submittedName>
</protein>
<dbReference type="InterPro" id="IPR045851">
    <property type="entry name" value="AMP-bd_C_sf"/>
</dbReference>
<dbReference type="InterPro" id="IPR020806">
    <property type="entry name" value="PKS_PP-bd"/>
</dbReference>
<dbReference type="CDD" id="cd05930">
    <property type="entry name" value="A_NRPS"/>
    <property type="match status" value="1"/>
</dbReference>
<dbReference type="Gene3D" id="3.40.50.12780">
    <property type="entry name" value="N-terminal domain of ligase-like"/>
    <property type="match status" value="1"/>
</dbReference>
<dbReference type="EMBL" id="JALPTH010000018">
    <property type="protein sequence ID" value="MCK8679516.1"/>
    <property type="molecule type" value="Genomic_DNA"/>
</dbReference>
<dbReference type="Proteomes" id="UP001522868">
    <property type="component" value="Unassembled WGS sequence"/>
</dbReference>
<dbReference type="PROSITE" id="PS00455">
    <property type="entry name" value="AMP_BINDING"/>
    <property type="match status" value="1"/>
</dbReference>
<reference evidence="5 6" key="1">
    <citation type="submission" date="2022-04" db="EMBL/GenBank/DDBJ databases">
        <title>Streptomyces sp. nov. LCR6-01 isolated from Lichen of Dirinaria sp.</title>
        <authorList>
            <person name="Kanchanasin P."/>
            <person name="Tanasupawat S."/>
            <person name="Phongsopitanun W."/>
        </authorList>
    </citation>
    <scope>NUCLEOTIDE SEQUENCE [LARGE SCALE GENOMIC DNA]</scope>
    <source>
        <strain evidence="5 6">LCR6-01</strain>
    </source>
</reference>
<keyword evidence="1" id="KW-0596">Phosphopantetheine</keyword>
<dbReference type="SUPFAM" id="SSF56801">
    <property type="entry name" value="Acetyl-CoA synthetase-like"/>
    <property type="match status" value="1"/>
</dbReference>
<dbReference type="InterPro" id="IPR020845">
    <property type="entry name" value="AMP-binding_CS"/>
</dbReference>
<evidence type="ECO:0000313" key="6">
    <source>
        <dbReference type="Proteomes" id="UP001522868"/>
    </source>
</evidence>
<feature type="domain" description="Carrier" evidence="4">
    <location>
        <begin position="532"/>
        <end position="607"/>
    </location>
</feature>
<evidence type="ECO:0000256" key="2">
    <source>
        <dbReference type="ARBA" id="ARBA00022553"/>
    </source>
</evidence>
<dbReference type="InterPro" id="IPR006162">
    <property type="entry name" value="Ppantetheine_attach_site"/>
</dbReference>
<gene>
    <name evidence="5" type="ORF">M1O15_19385</name>
</gene>
<dbReference type="InterPro" id="IPR010071">
    <property type="entry name" value="AA_adenyl_dom"/>
</dbReference>
<evidence type="ECO:0000256" key="3">
    <source>
        <dbReference type="SAM" id="MobiDB-lite"/>
    </source>
</evidence>
<sequence length="631" mass="66771">MHTTEATHAPEDTVATPASRVTPTPPLPGLPSLPAAFEAAAAQAGDRTAVEFGASSLTYRELDAAANRLARRLRQEGVATGDRVGVQLSRSLELYTVLLAVLKAGAVLVPLNPAHPVGIRREIVRAAGLPLTLRDVAAGLGSLTVERDVHELIADSADLDDGPLEPVDPESPAYVLFTSGSTGQPKGVRIPHRAISRVAEHNGEAEVRADDAFLQLAPYSFAASTTEVWLSLLHGARVVAAPPQLPSLPELARIITERRVTFLNLPCGLFNLLVDGHPEALAGVRTVIVSGDFPSPPHLAKALEAVGGTVFNAYGCTENSALTAVHPLTRDDIRRQVFPVGRPLPGVGLHVLDEDLAPSAPGEIGELCIAGAGVALGYLDQPELSAEKFPEVDGVRLLRTGDMARRTADGEVVLAGRADQMVKIRGYRVELREVELAAEKTGLVERAVVRAVNAQDQLRELVLFCTTADGRPPGTEELLSELRGVLPDYMLPARVHHLAELPLNHNGKLDRMALEEPRATLVEPAAAAARAEADDPVASTITTLLAGATGRERLGAADSFVLSGANSLQLIQLAASLQEVMGVDVRAEDVFRHGTAQALADHIRSLRENGTATGAQTDAIREKGTEVTAHD</sequence>
<dbReference type="Gene3D" id="1.10.1200.10">
    <property type="entry name" value="ACP-like"/>
    <property type="match status" value="1"/>
</dbReference>
<dbReference type="InterPro" id="IPR036736">
    <property type="entry name" value="ACP-like_sf"/>
</dbReference>
<keyword evidence="2" id="KW-0597">Phosphoprotein</keyword>
<keyword evidence="6" id="KW-1185">Reference proteome</keyword>
<evidence type="ECO:0000256" key="1">
    <source>
        <dbReference type="ARBA" id="ARBA00022450"/>
    </source>
</evidence>
<comment type="caution">
    <text evidence="5">The sequence shown here is derived from an EMBL/GenBank/DDBJ whole genome shotgun (WGS) entry which is preliminary data.</text>
</comment>
<dbReference type="Pfam" id="PF00550">
    <property type="entry name" value="PP-binding"/>
    <property type="match status" value="1"/>
</dbReference>
<proteinExistence type="predicted"/>
<dbReference type="PROSITE" id="PS50075">
    <property type="entry name" value="CARRIER"/>
    <property type="match status" value="1"/>
</dbReference>
<accession>A0ABT0IE03</accession>
<organism evidence="5 6">
    <name type="scientific">Streptomyces lichenis</name>
    <dbReference type="NCBI Taxonomy" id="2306967"/>
    <lineage>
        <taxon>Bacteria</taxon>
        <taxon>Bacillati</taxon>
        <taxon>Actinomycetota</taxon>
        <taxon>Actinomycetes</taxon>
        <taxon>Kitasatosporales</taxon>
        <taxon>Streptomycetaceae</taxon>
        <taxon>Streptomyces</taxon>
    </lineage>
</organism>
<dbReference type="PANTHER" id="PTHR45527">
    <property type="entry name" value="NONRIBOSOMAL PEPTIDE SYNTHETASE"/>
    <property type="match status" value="1"/>
</dbReference>
<evidence type="ECO:0000259" key="4">
    <source>
        <dbReference type="PROSITE" id="PS50075"/>
    </source>
</evidence>
<dbReference type="PROSITE" id="PS00012">
    <property type="entry name" value="PHOSPHOPANTETHEINE"/>
    <property type="match status" value="1"/>
</dbReference>
<dbReference type="Gene3D" id="3.30.300.30">
    <property type="match status" value="1"/>
</dbReference>
<dbReference type="InterPro" id="IPR042099">
    <property type="entry name" value="ANL_N_sf"/>
</dbReference>
<feature type="region of interest" description="Disordered" evidence="3">
    <location>
        <begin position="1"/>
        <end position="32"/>
    </location>
</feature>
<dbReference type="RefSeq" id="WP_248635211.1">
    <property type="nucleotide sequence ID" value="NZ_JALPTH010000018.1"/>
</dbReference>
<dbReference type="SUPFAM" id="SSF47336">
    <property type="entry name" value="ACP-like"/>
    <property type="match status" value="1"/>
</dbReference>
<name>A0ABT0IE03_9ACTN</name>